<keyword evidence="3" id="KW-1185">Reference proteome</keyword>
<evidence type="ECO:0000256" key="1">
    <source>
        <dbReference type="SAM" id="SignalP"/>
    </source>
</evidence>
<feature type="chain" id="PRO_5046476260" description="Secreted protein" evidence="1">
    <location>
        <begin position="34"/>
        <end position="494"/>
    </location>
</feature>
<gene>
    <name evidence="2" type="ORF">ACFFUT_14530</name>
</gene>
<dbReference type="EMBL" id="JBHMEA010000046">
    <property type="protein sequence ID" value="MFB9233004.1"/>
    <property type="molecule type" value="Genomic_DNA"/>
</dbReference>
<keyword evidence="1" id="KW-0732">Signal</keyword>
<comment type="caution">
    <text evidence="2">The sequence shown here is derived from an EMBL/GenBank/DDBJ whole genome shotgun (WGS) entry which is preliminary data.</text>
</comment>
<sequence length="494" mass="55161">MAGSAMLVPRFLTVSRMAIAVLFLNCIVPQASMADGNDQKLPAGDQIDVTAGGVDETFEVKGIDSSVDVELDFLSIWPSLHETLPDWISPSEPGQDITSDSLERPNAPVIFAYGEQQCAQEVLNILRIGISSEAIEQGAKSAVTTSLSVASFVLSGFSVPGAAAVDFISDAVEVVLESDSAEEFAENLAKYVFSEAVKKGIEEVGDLDGFLKELIDKSVDGLFEELSEFVEPESTQYQTTFTLPNCGDIDIIYQMFAQHPKIPRNTLPASVVMAASGNCRGNDGRFARLYEFLIAAEYEVRPTTRRRGPRHNVIVLRADSPQIYVEANCKAYAEFSIDPATTEWNGFDRPSWVDDEIVKAPDWTGFDRACYDMIQKEYDDWWVARRNYNQAVLVIEQLDSERSRWGRGLEEELQNGASESLQADYRAKIEDLTERFEREFEALPNWDGQRRRATQTLIPVVQECVDQLTQSKRGEKTVFGEKLLRYLNTIPLPQ</sequence>
<evidence type="ECO:0000313" key="3">
    <source>
        <dbReference type="Proteomes" id="UP001589683"/>
    </source>
</evidence>
<dbReference type="Proteomes" id="UP001589683">
    <property type="component" value="Unassembled WGS sequence"/>
</dbReference>
<reference evidence="2 3" key="1">
    <citation type="submission" date="2024-09" db="EMBL/GenBank/DDBJ databases">
        <authorList>
            <person name="Sun Q."/>
            <person name="Mori K."/>
        </authorList>
    </citation>
    <scope>NUCLEOTIDE SEQUENCE [LARGE SCALE GENOMIC DNA]</scope>
    <source>
        <strain evidence="2 3">CECT 8726</strain>
    </source>
</reference>
<feature type="signal peptide" evidence="1">
    <location>
        <begin position="1"/>
        <end position="33"/>
    </location>
</feature>
<organism evidence="2 3">
    <name type="scientific">Pseudohalocynthiibacter aestuariivivens</name>
    <dbReference type="NCBI Taxonomy" id="1591409"/>
    <lineage>
        <taxon>Bacteria</taxon>
        <taxon>Pseudomonadati</taxon>
        <taxon>Pseudomonadota</taxon>
        <taxon>Alphaproteobacteria</taxon>
        <taxon>Rhodobacterales</taxon>
        <taxon>Paracoccaceae</taxon>
        <taxon>Pseudohalocynthiibacter</taxon>
    </lineage>
</organism>
<accession>A0ABV5JHY4</accession>
<proteinExistence type="predicted"/>
<evidence type="ECO:0000313" key="2">
    <source>
        <dbReference type="EMBL" id="MFB9233004.1"/>
    </source>
</evidence>
<evidence type="ECO:0008006" key="4">
    <source>
        <dbReference type="Google" id="ProtNLM"/>
    </source>
</evidence>
<name>A0ABV5JHY4_9RHOB</name>
<dbReference type="RefSeq" id="WP_213891330.1">
    <property type="nucleotide sequence ID" value="NZ_JAGFNU010000024.1"/>
</dbReference>
<protein>
    <recommendedName>
        <fullName evidence="4">Secreted protein</fullName>
    </recommendedName>
</protein>